<keyword evidence="3" id="KW-1185">Reference proteome</keyword>
<dbReference type="HOGENOM" id="CLU_1852857_0_0_5"/>
<evidence type="ECO:0000256" key="1">
    <source>
        <dbReference type="SAM" id="SignalP"/>
    </source>
</evidence>
<reference evidence="2 3" key="1">
    <citation type="journal article" date="2009" name="PLoS ONE">
        <title>Methylobacterium genome sequences: a reference blueprint to investigate microbial metabolism of C1 compounds from natural and industrial sources.</title>
        <authorList>
            <person name="Vuilleumier S."/>
            <person name="Chistoserdova L."/>
            <person name="Lee M.-C."/>
            <person name="Bringel F."/>
            <person name="Lajus A."/>
            <person name="Zhou Y."/>
            <person name="Gourion B."/>
            <person name="Barbe V."/>
            <person name="Chang J."/>
            <person name="Cruveiller S."/>
            <person name="Dossat C."/>
            <person name="Gillett W."/>
            <person name="Gruffaz C."/>
            <person name="Haugen E."/>
            <person name="Hourcade E."/>
            <person name="Levy R."/>
            <person name="Mangenot S."/>
            <person name="Muller E."/>
            <person name="Nadalig T."/>
            <person name="Pagni M."/>
            <person name="Penny C."/>
            <person name="Peyraud R."/>
            <person name="Robinson D.G."/>
            <person name="Roche D."/>
            <person name="Rouy Z."/>
            <person name="Saenampechek C."/>
            <person name="Salvignol G."/>
            <person name="Vallenet D."/>
            <person name="Wu Z."/>
            <person name="Marx C.J."/>
            <person name="Vorholt J.A."/>
            <person name="Olson M.V."/>
            <person name="Kaul R."/>
            <person name="Weissenbach J."/>
            <person name="Medigue C."/>
            <person name="Lidstrom M.E."/>
        </authorList>
    </citation>
    <scope>NUCLEOTIDE SEQUENCE [LARGE SCALE GENOMIC DNA]</scope>
    <source>
        <strain evidence="3">ATCC 14718 / DSM 1338 / JCM 2805 / NCIMB 9133 / AM1</strain>
    </source>
</reference>
<feature type="chain" id="PRO_5002945999" evidence="1">
    <location>
        <begin position="23"/>
        <end position="138"/>
    </location>
</feature>
<proteinExistence type="predicted"/>
<dbReference type="Proteomes" id="UP000009081">
    <property type="component" value="Plasmid megaplasmid"/>
</dbReference>
<dbReference type="AlphaFoldDB" id="C5B4V2"/>
<accession>C5B4V2</accession>
<dbReference type="RefSeq" id="WP_012753934.1">
    <property type="nucleotide sequence ID" value="NC_012811.1"/>
</dbReference>
<evidence type="ECO:0000313" key="2">
    <source>
        <dbReference type="EMBL" id="ACS43484.1"/>
    </source>
</evidence>
<dbReference type="KEGG" id="mea:Mex_2p0638"/>
<feature type="signal peptide" evidence="1">
    <location>
        <begin position="1"/>
        <end position="22"/>
    </location>
</feature>
<name>C5B4V2_METEA</name>
<dbReference type="EMBL" id="CP001511">
    <property type="protein sequence ID" value="ACS43484.1"/>
    <property type="molecule type" value="Genomic_DNA"/>
</dbReference>
<organism evidence="2 3">
    <name type="scientific">Methylorubrum extorquens (strain ATCC 14718 / DSM 1338 / JCM 2805 / NCIMB 9133 / AM1)</name>
    <name type="common">Methylobacterium extorquens</name>
    <dbReference type="NCBI Taxonomy" id="272630"/>
    <lineage>
        <taxon>Bacteria</taxon>
        <taxon>Pseudomonadati</taxon>
        <taxon>Pseudomonadota</taxon>
        <taxon>Alphaproteobacteria</taxon>
        <taxon>Hyphomicrobiales</taxon>
        <taxon>Methylobacteriaceae</taxon>
        <taxon>Methylorubrum</taxon>
    </lineage>
</organism>
<gene>
    <name evidence="2" type="ordered locus">MexAM1_META2p0638</name>
</gene>
<evidence type="ECO:0000313" key="3">
    <source>
        <dbReference type="Proteomes" id="UP000009081"/>
    </source>
</evidence>
<sequence>MKTLRPILALAAVGGLQAAAFAAPTSAVPDGRFLERPATDPAVAAQWKDVLVDPEDTYAGSPPVAFVAEKTDAKGRRIVATVLLSGTSCNVNRCNMRILVNGRIKLDTMVCSNVTTLAMAPDGSWISACGERFAVPRR</sequence>
<keyword evidence="1" id="KW-0732">Signal</keyword>
<keyword evidence="2" id="KW-0614">Plasmid</keyword>
<protein>
    <submittedName>
        <fullName evidence="2">Uncharacterized protein</fullName>
    </submittedName>
</protein>
<geneLocation type="plasmid" evidence="2 3">
    <name>megaplasmid</name>
</geneLocation>